<comment type="caution">
    <text evidence="3">The sequence shown here is derived from an EMBL/GenBank/DDBJ whole genome shotgun (WGS) entry which is preliminary data.</text>
</comment>
<dbReference type="Pfam" id="PF00651">
    <property type="entry name" value="BTB"/>
    <property type="match status" value="1"/>
</dbReference>
<dbReference type="PANTHER" id="PTHR46306:SF1">
    <property type="entry name" value="BTB_POZ DOMAIN-CONTAINING PROTEIN 9"/>
    <property type="match status" value="1"/>
</dbReference>
<dbReference type="InterPro" id="IPR052407">
    <property type="entry name" value="BTB_POZ_domain_cont_9"/>
</dbReference>
<keyword evidence="4" id="KW-1185">Reference proteome</keyword>
<name>A0A397VDP4_9GLOM</name>
<dbReference type="PROSITE" id="PS51886">
    <property type="entry name" value="TLDC"/>
    <property type="match status" value="1"/>
</dbReference>
<dbReference type="CDD" id="cd14733">
    <property type="entry name" value="BACK"/>
    <property type="match status" value="1"/>
</dbReference>
<dbReference type="AlphaFoldDB" id="A0A397VDP4"/>
<dbReference type="Gene3D" id="3.30.710.10">
    <property type="entry name" value="Potassium Channel Kv1.1, Chain A"/>
    <property type="match status" value="1"/>
</dbReference>
<dbReference type="Pfam" id="PF07707">
    <property type="entry name" value="BACK"/>
    <property type="match status" value="1"/>
</dbReference>
<sequence>MAYLEKTLLRDIGQLFQDADDYNVQIHVGQAPNIRIFKAHSVILRARSSYFRAALSVNWARTDPSNAMITLKKPNISPNVFELILRYIYTGSIPLDEKNVRINYSLLLVAADELALIDLMDYIQAHIITNEQELLRVNLIEFLQVSSRHAACHLLQTHCEDIISQNPTEFLKLDAFTILDKHVLINLLKKDIFNMEEIEIWENVIKWGISQNSHLSYDVSLWAPQDFDALRKTVQDCIPYIRFFDISGPDYYNKVRPFKKILPKELKADLQQWYIGQETPCRARMIPPRIRPFVSTIIGPGHIGQLAAWIDNKQEPYHSKNPYEFKLLMLGSRDGLYNVREFQRRCGKKGPTIIVIKIKNSNRIIGGYNPIEWDSSEGYLSSRESFIFSFDNNKNMTNCILSRVKNPDCAIFNSDTNYIGFGSDLEWFGGICEQYNYQRKILNQVDFAMENYEVFQVKKRQNY</sequence>
<dbReference type="InterPro" id="IPR011333">
    <property type="entry name" value="SKP1/BTB/POZ_sf"/>
</dbReference>
<dbReference type="InterPro" id="IPR006571">
    <property type="entry name" value="TLDc_dom"/>
</dbReference>
<dbReference type="Pfam" id="PF07534">
    <property type="entry name" value="TLD"/>
    <property type="match status" value="1"/>
</dbReference>
<accession>A0A397VDP4</accession>
<dbReference type="GO" id="GO:0005737">
    <property type="term" value="C:cytoplasm"/>
    <property type="evidence" value="ECO:0007669"/>
    <property type="project" value="TreeGrafter"/>
</dbReference>
<proteinExistence type="predicted"/>
<feature type="domain" description="TLDc" evidence="2">
    <location>
        <begin position="296"/>
        <end position="458"/>
    </location>
</feature>
<dbReference type="PANTHER" id="PTHR46306">
    <property type="entry name" value="BTB/POZ DOMAIN-CONTAINING PROTEIN 9"/>
    <property type="match status" value="1"/>
</dbReference>
<evidence type="ECO:0000259" key="1">
    <source>
        <dbReference type="PROSITE" id="PS50097"/>
    </source>
</evidence>
<dbReference type="SUPFAM" id="SSF54695">
    <property type="entry name" value="POZ domain"/>
    <property type="match status" value="1"/>
</dbReference>
<reference evidence="3 4" key="1">
    <citation type="submission" date="2018-06" db="EMBL/GenBank/DDBJ databases">
        <title>Comparative genomics reveals the genomic features of Rhizophagus irregularis, R. cerebriforme, R. diaphanum and Gigaspora rosea, and their symbiotic lifestyle signature.</title>
        <authorList>
            <person name="Morin E."/>
            <person name="San Clemente H."/>
            <person name="Chen E.C.H."/>
            <person name="De La Providencia I."/>
            <person name="Hainaut M."/>
            <person name="Kuo A."/>
            <person name="Kohler A."/>
            <person name="Murat C."/>
            <person name="Tang N."/>
            <person name="Roy S."/>
            <person name="Loubradou J."/>
            <person name="Henrissat B."/>
            <person name="Grigoriev I.V."/>
            <person name="Corradi N."/>
            <person name="Roux C."/>
            <person name="Martin F.M."/>
        </authorList>
    </citation>
    <scope>NUCLEOTIDE SEQUENCE [LARGE SCALE GENOMIC DNA]</scope>
    <source>
        <strain evidence="3 4">DAOM 194757</strain>
    </source>
</reference>
<organism evidence="3 4">
    <name type="scientific">Gigaspora rosea</name>
    <dbReference type="NCBI Taxonomy" id="44941"/>
    <lineage>
        <taxon>Eukaryota</taxon>
        <taxon>Fungi</taxon>
        <taxon>Fungi incertae sedis</taxon>
        <taxon>Mucoromycota</taxon>
        <taxon>Glomeromycotina</taxon>
        <taxon>Glomeromycetes</taxon>
        <taxon>Diversisporales</taxon>
        <taxon>Gigasporaceae</taxon>
        <taxon>Gigaspora</taxon>
    </lineage>
</organism>
<dbReference type="EMBL" id="QKWP01000559">
    <property type="protein sequence ID" value="RIB18143.1"/>
    <property type="molecule type" value="Genomic_DNA"/>
</dbReference>
<feature type="domain" description="BTB" evidence="1">
    <location>
        <begin position="22"/>
        <end position="97"/>
    </location>
</feature>
<gene>
    <name evidence="3" type="ORF">C2G38_2185477</name>
</gene>
<evidence type="ECO:0000313" key="4">
    <source>
        <dbReference type="Proteomes" id="UP000266673"/>
    </source>
</evidence>
<dbReference type="OrthoDB" id="25620at2759"/>
<evidence type="ECO:0000259" key="2">
    <source>
        <dbReference type="PROSITE" id="PS51886"/>
    </source>
</evidence>
<evidence type="ECO:0008006" key="5">
    <source>
        <dbReference type="Google" id="ProtNLM"/>
    </source>
</evidence>
<dbReference type="Proteomes" id="UP000266673">
    <property type="component" value="Unassembled WGS sequence"/>
</dbReference>
<dbReference type="InterPro" id="IPR011705">
    <property type="entry name" value="BACK"/>
</dbReference>
<dbReference type="CDD" id="cd18186">
    <property type="entry name" value="BTB_POZ_ZBTB_KLHL-like"/>
    <property type="match status" value="1"/>
</dbReference>
<dbReference type="PROSITE" id="PS50097">
    <property type="entry name" value="BTB"/>
    <property type="match status" value="1"/>
</dbReference>
<dbReference type="Gene3D" id="1.25.40.420">
    <property type="match status" value="1"/>
</dbReference>
<dbReference type="InterPro" id="IPR000210">
    <property type="entry name" value="BTB/POZ_dom"/>
</dbReference>
<dbReference type="SMART" id="SM00225">
    <property type="entry name" value="BTB"/>
    <property type="match status" value="1"/>
</dbReference>
<protein>
    <recommendedName>
        <fullName evidence="5">BTB/POZ domain-containing protein</fullName>
    </recommendedName>
</protein>
<evidence type="ECO:0000313" key="3">
    <source>
        <dbReference type="EMBL" id="RIB18143.1"/>
    </source>
</evidence>